<dbReference type="PROSITE" id="PS51220">
    <property type="entry name" value="NIDO"/>
    <property type="match status" value="1"/>
</dbReference>
<accession>A0AAV6ZQ50</accession>
<dbReference type="EMBL" id="WNYA01000523">
    <property type="protein sequence ID" value="KAG8548098.1"/>
    <property type="molecule type" value="Genomic_DNA"/>
</dbReference>
<dbReference type="Pfam" id="PF06119">
    <property type="entry name" value="NIDO"/>
    <property type="match status" value="1"/>
</dbReference>
<feature type="signal peptide" evidence="1">
    <location>
        <begin position="1"/>
        <end position="24"/>
    </location>
</feature>
<dbReference type="InterPro" id="IPR051495">
    <property type="entry name" value="Epithelial_Barrier/Signaling"/>
</dbReference>
<dbReference type="Proteomes" id="UP000824782">
    <property type="component" value="Unassembled WGS sequence"/>
</dbReference>
<gene>
    <name evidence="3" type="ORF">GDO81_026671</name>
</gene>
<feature type="domain" description="NIDO" evidence="2">
    <location>
        <begin position="89"/>
        <end position="200"/>
    </location>
</feature>
<organism evidence="3 4">
    <name type="scientific">Engystomops pustulosus</name>
    <name type="common">Tungara frog</name>
    <name type="synonym">Physalaemus pustulosus</name>
    <dbReference type="NCBI Taxonomy" id="76066"/>
    <lineage>
        <taxon>Eukaryota</taxon>
        <taxon>Metazoa</taxon>
        <taxon>Chordata</taxon>
        <taxon>Craniata</taxon>
        <taxon>Vertebrata</taxon>
        <taxon>Euteleostomi</taxon>
        <taxon>Amphibia</taxon>
        <taxon>Batrachia</taxon>
        <taxon>Anura</taxon>
        <taxon>Neobatrachia</taxon>
        <taxon>Hyloidea</taxon>
        <taxon>Leptodactylidae</taxon>
        <taxon>Leiuperinae</taxon>
        <taxon>Engystomops</taxon>
    </lineage>
</organism>
<keyword evidence="4" id="KW-1185">Reference proteome</keyword>
<evidence type="ECO:0000313" key="4">
    <source>
        <dbReference type="Proteomes" id="UP000824782"/>
    </source>
</evidence>
<dbReference type="SMART" id="SM00539">
    <property type="entry name" value="NIDO"/>
    <property type="match status" value="1"/>
</dbReference>
<comment type="caution">
    <text evidence="3">The sequence shown here is derived from an EMBL/GenBank/DDBJ whole genome shotgun (WGS) entry which is preliminary data.</text>
</comment>
<sequence>MGIFLLIHYKVLIAHYLLYPYGSALDALCPVSDDGSSPRIDLSVTLPLFGRNYSYLYVDNNGLLSFSAAISSWTPRPLPISLNNPILAIFWADVDNRIAGNIYYRQSRDTGLLARATSDIRNYTQDQNFQAQWVFVATWDHVAYYGSTSNKVNTFQAVLITDGNSTYTLYNYADIQWTTGTSNGGDSSTGLGGTPAVVIL</sequence>
<protein>
    <recommendedName>
        <fullName evidence="2">NIDO domain-containing protein</fullName>
    </recommendedName>
</protein>
<dbReference type="InterPro" id="IPR003886">
    <property type="entry name" value="NIDO_dom"/>
</dbReference>
<evidence type="ECO:0000313" key="3">
    <source>
        <dbReference type="EMBL" id="KAG8548098.1"/>
    </source>
</evidence>
<dbReference type="PANTHER" id="PTHR13802">
    <property type="entry name" value="MUCIN 4-RELATED"/>
    <property type="match status" value="1"/>
</dbReference>
<feature type="chain" id="PRO_5043484914" description="NIDO domain-containing protein" evidence="1">
    <location>
        <begin position="25"/>
        <end position="200"/>
    </location>
</feature>
<proteinExistence type="predicted"/>
<keyword evidence="1" id="KW-0732">Signal</keyword>
<dbReference type="PANTHER" id="PTHR13802:SF59">
    <property type="entry name" value="SUSHI DOMAIN-CONTAINING PROTEIN 2"/>
    <property type="match status" value="1"/>
</dbReference>
<reference evidence="3" key="1">
    <citation type="thesis" date="2020" institute="ProQuest LLC" country="789 East Eisenhower Parkway, Ann Arbor, MI, USA">
        <title>Comparative Genomics and Chromosome Evolution.</title>
        <authorList>
            <person name="Mudd A.B."/>
        </authorList>
    </citation>
    <scope>NUCLEOTIDE SEQUENCE</scope>
    <source>
        <strain evidence="3">237g6f4</strain>
        <tissue evidence="3">Blood</tissue>
    </source>
</reference>
<dbReference type="GO" id="GO:0007160">
    <property type="term" value="P:cell-matrix adhesion"/>
    <property type="evidence" value="ECO:0007669"/>
    <property type="project" value="InterPro"/>
</dbReference>
<name>A0AAV6ZQ50_ENGPU</name>
<evidence type="ECO:0000256" key="1">
    <source>
        <dbReference type="SAM" id="SignalP"/>
    </source>
</evidence>
<evidence type="ECO:0000259" key="2">
    <source>
        <dbReference type="PROSITE" id="PS51220"/>
    </source>
</evidence>
<dbReference type="AlphaFoldDB" id="A0AAV6ZQ50"/>